<evidence type="ECO:0000313" key="2">
    <source>
        <dbReference type="EMBL" id="MDB7908037.1"/>
    </source>
</evidence>
<dbReference type="Gene3D" id="1.10.530.10">
    <property type="match status" value="1"/>
</dbReference>
<reference evidence="2" key="3">
    <citation type="submission" date="2023-01" db="EMBL/GenBank/DDBJ databases">
        <title>Human gut microbiome strain richness.</title>
        <authorList>
            <person name="Chen-Liaw A."/>
        </authorList>
    </citation>
    <scope>NUCLEOTIDE SEQUENCE</scope>
    <source>
        <strain evidence="2">2225st1_A6_2225SCRN_200828</strain>
    </source>
</reference>
<dbReference type="Proteomes" id="UP000595792">
    <property type="component" value="Chromosome"/>
</dbReference>
<evidence type="ECO:0000259" key="1">
    <source>
        <dbReference type="Pfam" id="PF18013"/>
    </source>
</evidence>
<evidence type="ECO:0000313" key="3">
    <source>
        <dbReference type="EMBL" id="MSB23091.1"/>
    </source>
</evidence>
<feature type="domain" description="Phage tail lysozyme" evidence="1">
    <location>
        <begin position="111"/>
        <end position="259"/>
    </location>
</feature>
<protein>
    <submittedName>
        <fullName evidence="2">Phage tail tip lysozyme</fullName>
    </submittedName>
</protein>
<evidence type="ECO:0000313" key="4">
    <source>
        <dbReference type="EMBL" id="QQR05885.1"/>
    </source>
</evidence>
<dbReference type="RefSeq" id="WP_009259983.1">
    <property type="nucleotide sequence ID" value="NZ_CP015406.2"/>
</dbReference>
<dbReference type="Proteomes" id="UP000434475">
    <property type="component" value="Unassembled WGS sequence"/>
</dbReference>
<accession>A0A174WLP2</accession>
<reference evidence="3 5" key="1">
    <citation type="journal article" date="2019" name="Nat. Med.">
        <title>A library of human gut bacterial isolates paired with longitudinal multiomics data enables mechanistic microbiome research.</title>
        <authorList>
            <person name="Poyet M."/>
            <person name="Groussin M."/>
            <person name="Gibbons S.M."/>
            <person name="Avila-Pacheco J."/>
            <person name="Jiang X."/>
            <person name="Kearney S.M."/>
            <person name="Perrotta A.R."/>
            <person name="Berdy B."/>
            <person name="Zhao S."/>
            <person name="Lieberman T.D."/>
            <person name="Swanson P.K."/>
            <person name="Smith M."/>
            <person name="Roesemann S."/>
            <person name="Alexander J.E."/>
            <person name="Rich S.A."/>
            <person name="Livny J."/>
            <person name="Vlamakis H."/>
            <person name="Clish C."/>
            <person name="Bullock K."/>
            <person name="Deik A."/>
            <person name="Scott J."/>
            <person name="Pierce K.A."/>
            <person name="Xavier R.J."/>
            <person name="Alm E.J."/>
        </authorList>
    </citation>
    <scope>NUCLEOTIDE SEQUENCE [LARGE SCALE GENOMIC DNA]</scope>
    <source>
        <strain evidence="3 5">BIOML-A2</strain>
    </source>
</reference>
<evidence type="ECO:0000313" key="5">
    <source>
        <dbReference type="Proteomes" id="UP000434475"/>
    </source>
</evidence>
<evidence type="ECO:0000313" key="6">
    <source>
        <dbReference type="Proteomes" id="UP000595792"/>
    </source>
</evidence>
<organism evidence="3 5">
    <name type="scientific">Flavonifractor plautii</name>
    <name type="common">Fusobacterium plautii</name>
    <dbReference type="NCBI Taxonomy" id="292800"/>
    <lineage>
        <taxon>Bacteria</taxon>
        <taxon>Bacillati</taxon>
        <taxon>Bacillota</taxon>
        <taxon>Clostridia</taxon>
        <taxon>Eubacteriales</taxon>
        <taxon>Oscillospiraceae</taxon>
        <taxon>Flavonifractor</taxon>
    </lineage>
</organism>
<dbReference type="Proteomes" id="UP001211006">
    <property type="component" value="Unassembled WGS sequence"/>
</dbReference>
<dbReference type="KEGG" id="fpla:A4U99_02700"/>
<dbReference type="OrthoDB" id="9805070at2"/>
<dbReference type="EMBL" id="CP065315">
    <property type="protein sequence ID" value="QQR05885.1"/>
    <property type="molecule type" value="Genomic_DNA"/>
</dbReference>
<dbReference type="InterPro" id="IPR041219">
    <property type="entry name" value="Phage_lysozyme2"/>
</dbReference>
<dbReference type="AlphaFoldDB" id="A0A174WLP2"/>
<name>A0A174WLP2_FLAPL</name>
<reference evidence="4 6" key="2">
    <citation type="submission" date="2020-11" db="EMBL/GenBank/DDBJ databases">
        <title>Closed and high quality bacterial genomes of the OMM12 community.</title>
        <authorList>
            <person name="Marbouty M."/>
            <person name="Lamy-Besnier Q."/>
            <person name="Debarbieux L."/>
            <person name="Koszul R."/>
        </authorList>
    </citation>
    <scope>NUCLEOTIDE SEQUENCE [LARGE SCALE GENOMIC DNA]</scope>
    <source>
        <strain evidence="4 6">YL31</strain>
    </source>
</reference>
<sequence>MAKTVRYVSTSSGVNVRDAAAGNKVRSLPQGTLMIYDTANAPVKKALNGTTYTWIKVTYYYQGANDQYLMATEATGWVTQDNTTKVSTTVPGKSSVYSGNQSYKQNERLVNARYIFDYLRSLSSTKRWSVNAICATLGNMEAESGITPGKWEVPEEDSKGFGLVQWTPATKFIDELKPGESKTDIDVQLRRIQAEVDGTYKQWTSNSHSPAMTFSEYTKSTKSVATLAEYFLRCYERPEITTGMVSERKRCAEKWYNILSAVGDI</sequence>
<proteinExistence type="predicted"/>
<dbReference type="EMBL" id="JAQLWO010000026">
    <property type="protein sequence ID" value="MDB7908037.1"/>
    <property type="molecule type" value="Genomic_DNA"/>
</dbReference>
<dbReference type="EMBL" id="WKPR01000079">
    <property type="protein sequence ID" value="MSB23091.1"/>
    <property type="molecule type" value="Genomic_DNA"/>
</dbReference>
<gene>
    <name evidence="3" type="ORF">GKE97_27015</name>
    <name evidence="4" type="ORF">I5Q84_18485</name>
    <name evidence="2" type="ORF">PND83_18800</name>
</gene>
<dbReference type="Pfam" id="PF18013">
    <property type="entry name" value="Phage_lysozyme2"/>
    <property type="match status" value="1"/>
</dbReference>